<dbReference type="Proteomes" id="UP000517916">
    <property type="component" value="Unassembled WGS sequence"/>
</dbReference>
<evidence type="ECO:0000313" key="3">
    <source>
        <dbReference type="Proteomes" id="UP000517916"/>
    </source>
</evidence>
<feature type="region of interest" description="Disordered" evidence="1">
    <location>
        <begin position="98"/>
        <end position="120"/>
    </location>
</feature>
<keyword evidence="3" id="KW-1185">Reference proteome</keyword>
<sequence length="120" mass="12911">MRIAVLVIGFCLTLTGAAWLLPKPAPRTAVSASTFDSIHRGQTESEVLRRLPSASLSLRGNGGRQPVGSHCRFYRASQAGSGYRLCFLGGKLIEKKPFTHRRGTHGGTGSPRPPAIRTAR</sequence>
<accession>A0ABR6BTK9</accession>
<gene>
    <name evidence="2" type="ORF">BC739_007498</name>
</gene>
<comment type="caution">
    <text evidence="2">The sequence shown here is derived from an EMBL/GenBank/DDBJ whole genome shotgun (WGS) entry which is preliminary data.</text>
</comment>
<dbReference type="RefSeq" id="WP_025354828.1">
    <property type="nucleotide sequence ID" value="NZ_BAAABQ010000054.1"/>
</dbReference>
<proteinExistence type="predicted"/>
<reference evidence="2 3" key="1">
    <citation type="submission" date="2020-08" db="EMBL/GenBank/DDBJ databases">
        <title>Genomic Encyclopedia of Archaeal and Bacterial Type Strains, Phase II (KMG-II): from individual species to whole genera.</title>
        <authorList>
            <person name="Goeker M."/>
        </authorList>
    </citation>
    <scope>NUCLEOTIDE SEQUENCE [LARGE SCALE GENOMIC DNA]</scope>
    <source>
        <strain evidence="2 3">DSM 43850</strain>
    </source>
</reference>
<name>A0ABR6BTK9_9PSEU</name>
<evidence type="ECO:0000313" key="2">
    <source>
        <dbReference type="EMBL" id="MBA8930265.1"/>
    </source>
</evidence>
<protein>
    <submittedName>
        <fullName evidence="2">Uncharacterized protein</fullName>
    </submittedName>
</protein>
<evidence type="ECO:0000256" key="1">
    <source>
        <dbReference type="SAM" id="MobiDB-lite"/>
    </source>
</evidence>
<dbReference type="EMBL" id="JACJID010000006">
    <property type="protein sequence ID" value="MBA8930265.1"/>
    <property type="molecule type" value="Genomic_DNA"/>
</dbReference>
<organism evidence="2 3">
    <name type="scientific">Kutzneria viridogrisea</name>
    <dbReference type="NCBI Taxonomy" id="47990"/>
    <lineage>
        <taxon>Bacteria</taxon>
        <taxon>Bacillati</taxon>
        <taxon>Actinomycetota</taxon>
        <taxon>Actinomycetes</taxon>
        <taxon>Pseudonocardiales</taxon>
        <taxon>Pseudonocardiaceae</taxon>
        <taxon>Kutzneria</taxon>
    </lineage>
</organism>